<sequence length="355" mass="38776">MSLYDKLPSIDTSKIKTITSDFSTGRDTLLKAVSGTAVSAADALTSFRSSITNSINSTLSALTGNLISISDLNSFIDISGGKISLNENALMNKIKDVTGLNISSTDNILSQVKDQIYSTINQQSNGALGKLIDKDGNVKLLDSLMSGDEYYKLSTIVDRYLDDQGKTRTEFSYNDYKTNRTVVTSLIRQAALAGNYIDVRSLYDSGSAEDKVAMATTLAESLSSVGLNGDFRTAAVITELITAERARSVVPELITLLFRNYRIPSYITLKEYDAEASRLIDFADAFKPGWGKTNYHGNDAELLTMWMETSSGFYSLFSRSRKYASLAVMGKNYTTTTTMAGLKKLYPDLPTVTLG</sequence>
<name>A0A482GNB0_BPGOS</name>
<dbReference type="Proteomes" id="UP000294673">
    <property type="component" value="Segment"/>
</dbReference>
<reference evidence="1 2" key="1">
    <citation type="submission" date="2018-12" db="EMBL/GenBank/DDBJ databases">
        <title>Still something new to discover - new insights into E. coli phage diversity and taxonomy.</title>
        <authorList>
            <person name="Korf I.H.E."/>
            <person name="Adriaennsens E."/>
            <person name="Dreiseikelmann B."/>
            <person name="Kropinski A."/>
            <person name="Nimtz M."/>
            <person name="Meier-Kolthoff J.P."/>
            <person name="Rohde M."/>
            <person name="van Raaij M."/>
            <person name="Wittmann J."/>
        </authorList>
    </citation>
    <scope>NUCLEOTIDE SEQUENCE [LARGE SCALE GENOMIC DNA]</scope>
</reference>
<keyword evidence="2" id="KW-1185">Reference proteome</keyword>
<evidence type="ECO:0000313" key="2">
    <source>
        <dbReference type="Proteomes" id="UP000294673"/>
    </source>
</evidence>
<organismHost>
    <name type="scientific">Escherichia coli</name>
    <dbReference type="NCBI Taxonomy" id="562"/>
</organismHost>
<protein>
    <submittedName>
        <fullName evidence="1">Uncharacterized protein</fullName>
    </submittedName>
</protein>
<evidence type="ECO:0000313" key="1">
    <source>
        <dbReference type="EMBL" id="QBO64025.1"/>
    </source>
</evidence>
<accession>A0A482GNB0</accession>
<dbReference type="EMBL" id="MK327938">
    <property type="protein sequence ID" value="QBO64025.1"/>
    <property type="molecule type" value="Genomic_DNA"/>
</dbReference>
<organism evidence="1 2">
    <name type="scientific">Escherichia phage vB_EcoM_Goslar</name>
    <dbReference type="NCBI Taxonomy" id="2502409"/>
    <lineage>
        <taxon>Viruses</taxon>
        <taxon>Duplodnaviria</taxon>
        <taxon>Heunggongvirae</taxon>
        <taxon>Uroviricota</taxon>
        <taxon>Caudoviricetes</taxon>
        <taxon>Chimalliviridae</taxon>
        <taxon>Goslarvirus</taxon>
        <taxon>Goslarvirus goslar</taxon>
    </lineage>
</organism>
<proteinExistence type="predicted"/>
<gene>
    <name evidence="1" type="ORF">Goslar_00234</name>
</gene>